<feature type="domain" description="CUB" evidence="2">
    <location>
        <begin position="193"/>
        <end position="338"/>
    </location>
</feature>
<evidence type="ECO:0000259" key="2">
    <source>
        <dbReference type="Pfam" id="PF26080"/>
    </source>
</evidence>
<keyword evidence="3" id="KW-1185">Reference proteome</keyword>
<evidence type="ECO:0000313" key="4">
    <source>
        <dbReference type="RefSeq" id="XP_003744670.1"/>
    </source>
</evidence>
<reference evidence="4" key="1">
    <citation type="submission" date="2025-08" db="UniProtKB">
        <authorList>
            <consortium name="RefSeq"/>
        </authorList>
    </citation>
    <scope>IDENTIFICATION</scope>
</reference>
<protein>
    <submittedName>
        <fullName evidence="4">Uncharacterized protein LOC100901983</fullName>
    </submittedName>
</protein>
<name>A0AAJ6VYM8_9ACAR</name>
<dbReference type="GeneID" id="100901983"/>
<dbReference type="PANTHER" id="PTHR33236:SF5">
    <property type="entry name" value="CUB DOMAIN-CONTAINING PROTEIN"/>
    <property type="match status" value="1"/>
</dbReference>
<dbReference type="KEGG" id="goe:100901983"/>
<sequence>MELSVILRATILFGAATALPPLFPRLYMEPCGDGAGVCMTGIECGFQRGRSLGSCALGTCCRLEKTCGGRIVANNTYFVSPYESVRGGSSCSVEVQKKWHISGVCQMRLDFIEFDTVGPNFATGACIHDSFSVSGADRSVPTICGRNNKQHMYIDVRNARSIRLNVNLGQNSTSRQWKIRVTQIPCYSERLAPANCLQYFEEDSGIISSFNYGNLFNDSSYPLDLRYQMCFREACIVQLTQVGPFGLGEKPEASGRFADNLGDLSDRTCDDLTSYDENRKRKAYLTIDGIKFCGNKFLRSFRTRNAISSIGFNSPEREEGRDDYGRAPYSGFQLQYKSNCGRLLK</sequence>
<dbReference type="PANTHER" id="PTHR33236">
    <property type="entry name" value="INTRAFLAGELLAR TRANSPORT PROTEIN 122 FAMILY PROTEIN-RELATED"/>
    <property type="match status" value="1"/>
</dbReference>
<proteinExistence type="predicted"/>
<organism evidence="3 4">
    <name type="scientific">Galendromus occidentalis</name>
    <name type="common">western predatory mite</name>
    <dbReference type="NCBI Taxonomy" id="34638"/>
    <lineage>
        <taxon>Eukaryota</taxon>
        <taxon>Metazoa</taxon>
        <taxon>Ecdysozoa</taxon>
        <taxon>Arthropoda</taxon>
        <taxon>Chelicerata</taxon>
        <taxon>Arachnida</taxon>
        <taxon>Acari</taxon>
        <taxon>Parasitiformes</taxon>
        <taxon>Mesostigmata</taxon>
        <taxon>Gamasina</taxon>
        <taxon>Phytoseioidea</taxon>
        <taxon>Phytoseiidae</taxon>
        <taxon>Typhlodrominae</taxon>
        <taxon>Galendromus</taxon>
    </lineage>
</organism>
<gene>
    <name evidence="4" type="primary">LOC100901983</name>
</gene>
<dbReference type="RefSeq" id="XP_003744670.1">
    <property type="nucleotide sequence ID" value="XM_003744622.2"/>
</dbReference>
<dbReference type="Proteomes" id="UP000694867">
    <property type="component" value="Unplaced"/>
</dbReference>
<dbReference type="Pfam" id="PF26080">
    <property type="entry name" value="CUB_animal"/>
    <property type="match status" value="1"/>
</dbReference>
<dbReference type="InterPro" id="IPR058698">
    <property type="entry name" value="CUB_metazoa"/>
</dbReference>
<keyword evidence="1" id="KW-0732">Signal</keyword>
<accession>A0AAJ6VYM8</accession>
<feature type="signal peptide" evidence="1">
    <location>
        <begin position="1"/>
        <end position="18"/>
    </location>
</feature>
<dbReference type="AlphaFoldDB" id="A0AAJ6VYM8"/>
<evidence type="ECO:0000313" key="3">
    <source>
        <dbReference type="Proteomes" id="UP000694867"/>
    </source>
</evidence>
<evidence type="ECO:0000256" key="1">
    <source>
        <dbReference type="SAM" id="SignalP"/>
    </source>
</evidence>
<feature type="chain" id="PRO_5042529314" evidence="1">
    <location>
        <begin position="19"/>
        <end position="345"/>
    </location>
</feature>